<evidence type="ECO:0000256" key="3">
    <source>
        <dbReference type="ARBA" id="ARBA00012756"/>
    </source>
</evidence>
<feature type="compositionally biased region" description="Low complexity" evidence="8">
    <location>
        <begin position="692"/>
        <end position="719"/>
    </location>
</feature>
<dbReference type="Gene3D" id="2.70.98.10">
    <property type="match status" value="1"/>
</dbReference>
<dbReference type="Gene3D" id="2.60.40.10">
    <property type="entry name" value="Immunoglobulins"/>
    <property type="match status" value="2"/>
</dbReference>
<reference evidence="10 11" key="1">
    <citation type="submission" date="2020-08" db="EMBL/GenBank/DDBJ databases">
        <title>Sequencing the genomes of 1000 actinobacteria strains.</title>
        <authorList>
            <person name="Klenk H.-P."/>
        </authorList>
    </citation>
    <scope>NUCLEOTIDE SEQUENCE [LARGE SCALE GENOMIC DNA]</scope>
    <source>
        <strain evidence="10 11">DSM 43768</strain>
    </source>
</reference>
<dbReference type="SUPFAM" id="SSF49785">
    <property type="entry name" value="Galactose-binding domain-like"/>
    <property type="match status" value="1"/>
</dbReference>
<dbReference type="Pfam" id="PF02836">
    <property type="entry name" value="Glyco_hydro_2_C"/>
    <property type="match status" value="1"/>
</dbReference>
<dbReference type="SUPFAM" id="SSF49303">
    <property type="entry name" value="beta-Galactosidase/glucuronidase domain"/>
    <property type="match status" value="2"/>
</dbReference>
<dbReference type="InterPro" id="IPR008979">
    <property type="entry name" value="Galactose-bd-like_sf"/>
</dbReference>
<organism evidence="10 11">
    <name type="scientific">Nonomuraea rubra</name>
    <dbReference type="NCBI Taxonomy" id="46180"/>
    <lineage>
        <taxon>Bacteria</taxon>
        <taxon>Bacillati</taxon>
        <taxon>Actinomycetota</taxon>
        <taxon>Actinomycetes</taxon>
        <taxon>Streptosporangiales</taxon>
        <taxon>Streptosporangiaceae</taxon>
        <taxon>Nonomuraea</taxon>
    </lineage>
</organism>
<dbReference type="GO" id="GO:0030246">
    <property type="term" value="F:carbohydrate binding"/>
    <property type="evidence" value="ECO:0007669"/>
    <property type="project" value="InterPro"/>
</dbReference>
<accession>A0A7X0P299</accession>
<dbReference type="Proteomes" id="UP000565579">
    <property type="component" value="Unassembled WGS sequence"/>
</dbReference>
<feature type="region of interest" description="Disordered" evidence="8">
    <location>
        <begin position="692"/>
        <end position="731"/>
    </location>
</feature>
<comment type="caution">
    <text evidence="10">The sequence shown here is derived from an EMBL/GenBank/DDBJ whole genome shotgun (WGS) entry which is preliminary data.</text>
</comment>
<feature type="domain" description="Beta galactosidase small chain/" evidence="9">
    <location>
        <begin position="737"/>
        <end position="1013"/>
    </location>
</feature>
<dbReference type="InterPro" id="IPR011013">
    <property type="entry name" value="Gal_mutarotase_sf_dom"/>
</dbReference>
<dbReference type="PANTHER" id="PTHR46323:SF2">
    <property type="entry name" value="BETA-GALACTOSIDASE"/>
    <property type="match status" value="1"/>
</dbReference>
<dbReference type="AlphaFoldDB" id="A0A7X0P299"/>
<dbReference type="InterPro" id="IPR014718">
    <property type="entry name" value="GH-type_carb-bd"/>
</dbReference>
<evidence type="ECO:0000313" key="10">
    <source>
        <dbReference type="EMBL" id="MBB6553943.1"/>
    </source>
</evidence>
<dbReference type="Pfam" id="PF16353">
    <property type="entry name" value="LacZ_4"/>
    <property type="match status" value="1"/>
</dbReference>
<dbReference type="Pfam" id="PF02837">
    <property type="entry name" value="Glyco_hydro_2_N"/>
    <property type="match status" value="1"/>
</dbReference>
<comment type="similarity">
    <text evidence="2">Belongs to the glycosyl hydrolase 2 family.</text>
</comment>
<dbReference type="InterPro" id="IPR036156">
    <property type="entry name" value="Beta-gal/glucu_dom_sf"/>
</dbReference>
<dbReference type="InterPro" id="IPR006103">
    <property type="entry name" value="Glyco_hydro_2_cat"/>
</dbReference>
<dbReference type="PRINTS" id="PR00132">
    <property type="entry name" value="GLHYDRLASE2"/>
</dbReference>
<evidence type="ECO:0000256" key="2">
    <source>
        <dbReference type="ARBA" id="ARBA00007401"/>
    </source>
</evidence>
<comment type="catalytic activity">
    <reaction evidence="1">
        <text>Hydrolysis of terminal non-reducing beta-D-galactose residues in beta-D-galactosides.</text>
        <dbReference type="EC" id="3.2.1.23"/>
    </reaction>
</comment>
<dbReference type="PROSITE" id="PS00608">
    <property type="entry name" value="GLYCOSYL_HYDROL_F2_2"/>
    <property type="match status" value="1"/>
</dbReference>
<dbReference type="Pfam" id="PF02929">
    <property type="entry name" value="Bgal_small_N"/>
    <property type="match status" value="1"/>
</dbReference>
<dbReference type="GO" id="GO:0004565">
    <property type="term" value="F:beta-galactosidase activity"/>
    <property type="evidence" value="ECO:0007669"/>
    <property type="project" value="UniProtKB-EC"/>
</dbReference>
<dbReference type="PANTHER" id="PTHR46323">
    <property type="entry name" value="BETA-GALACTOSIDASE"/>
    <property type="match status" value="1"/>
</dbReference>
<keyword evidence="5 10" id="KW-0378">Hydrolase</keyword>
<evidence type="ECO:0000256" key="1">
    <source>
        <dbReference type="ARBA" id="ARBA00001412"/>
    </source>
</evidence>
<dbReference type="SMART" id="SM01038">
    <property type="entry name" value="Bgal_small_N"/>
    <property type="match status" value="1"/>
</dbReference>
<dbReference type="InterPro" id="IPR017853">
    <property type="entry name" value="GH"/>
</dbReference>
<evidence type="ECO:0000256" key="8">
    <source>
        <dbReference type="SAM" id="MobiDB-lite"/>
    </source>
</evidence>
<evidence type="ECO:0000256" key="4">
    <source>
        <dbReference type="ARBA" id="ARBA00013303"/>
    </source>
</evidence>
<proteinExistence type="inferred from homology"/>
<dbReference type="InterPro" id="IPR006101">
    <property type="entry name" value="Glyco_hydro_2"/>
</dbReference>
<feature type="region of interest" description="Disordered" evidence="8">
    <location>
        <begin position="1"/>
        <end position="20"/>
    </location>
</feature>
<dbReference type="InterPro" id="IPR006104">
    <property type="entry name" value="Glyco_hydro_2_N"/>
</dbReference>
<evidence type="ECO:0000256" key="7">
    <source>
        <dbReference type="ARBA" id="ARBA00032230"/>
    </source>
</evidence>
<evidence type="ECO:0000256" key="5">
    <source>
        <dbReference type="ARBA" id="ARBA00022801"/>
    </source>
</evidence>
<dbReference type="SUPFAM" id="SSF51445">
    <property type="entry name" value="(Trans)glycosidases"/>
    <property type="match status" value="1"/>
</dbReference>
<evidence type="ECO:0000256" key="6">
    <source>
        <dbReference type="ARBA" id="ARBA00023295"/>
    </source>
</evidence>
<dbReference type="RefSeq" id="WP_185108430.1">
    <property type="nucleotide sequence ID" value="NZ_BAAAXY010000107.1"/>
</dbReference>
<evidence type="ECO:0000313" key="11">
    <source>
        <dbReference type="Proteomes" id="UP000565579"/>
    </source>
</evidence>
<dbReference type="Gene3D" id="3.20.20.80">
    <property type="entry name" value="Glycosidases"/>
    <property type="match status" value="1"/>
</dbReference>
<dbReference type="InterPro" id="IPR023232">
    <property type="entry name" value="Glyco_hydro_2_AS"/>
</dbReference>
<dbReference type="InterPro" id="IPR013783">
    <property type="entry name" value="Ig-like_fold"/>
</dbReference>
<evidence type="ECO:0000259" key="9">
    <source>
        <dbReference type="SMART" id="SM01038"/>
    </source>
</evidence>
<gene>
    <name evidence="10" type="ORF">HD593_008738</name>
</gene>
<dbReference type="GO" id="GO:0005990">
    <property type="term" value="P:lactose catabolic process"/>
    <property type="evidence" value="ECO:0007669"/>
    <property type="project" value="TreeGrafter"/>
</dbReference>
<sequence>MVEFHEDPGPGSGRRAPRADFVSDAPRLSLNGRWRFRLSGTAAGTGPSISDPGLDDTGWDPIRVPSHWVLEGHDQPLYTNTAYPFPIDPPYLPDLNPTGDYRLRFDLPPGWPDGRAVLRFQGVDSCGTVWLNGELLGHSKGSRLPFEFDVTGVVRPRGNVLAVRVQRWSSGSYLEDQDMWWLPGIFRDVELLSRPEGGIDDFTVRASYASGSGTLLVTADAPGLVEVPELGLAVATGQEVTIARVEPWSAEHPRLYHGTLTAAGETIELAIGFRTVEISGGRLLINGAPVLFRGVNRHEHDPDRGRSLDRETMIRDIELMKRHNVNAVRTAHYPPHPEFLRLCDEYGLWVVDECDIETHGFIYSGWEGNPPAEPMWREALLDRTRRMVERDKNHPSVVIWSLGNESGSGPAFADLETWIRERDPTRPLHYERDPSYRHSDFYSLMYPSLDDLERIGRRKEETPSGVEPGSDDDVRRRGLPFLLCEYAHAMGNGPGSLVEYQAILESYERFCGGFVWEWIDHGLAGVDAFGRRYYRHGGDIDHQPNGGRYCLDGLLFPDRTPSPGLGELRKAIEPVSISVEGREVVVVNKHDAVSLAHLGFRWRVKVDGIRRAAGTLEVPDCPARSEVRVPLPDAVTAMLPEPHPAAPAGGERQPVEASGEVWLTIEAVLAEDTRWAPAGHVIAWGQARLDSATSHSPVSHSPASHSPVSHGPVSHSPASHRPRPADEGGRAGEVRVRVGEAAFDGRTGRLTSLGGLELDGPVLDVWRAPTENDRGQGPRNALAADWEAVGLDRFLHRFLHRADGLDRPDDHTLVVRGRSGPATRTLGFRTTYTYRWQDGTLHLLVEADPVGDWDDTAYGHLTVTPPRMGTRWSLPGGYTDVTWFGRGPGESYADSRAAARVGRYARSIDALQTPYPVPQENGNHVETRWLELSGPGLPTLRVDGEPHLDFTARRWTSEALQAARRPHDLTDSGRVWLNLDHGQQGLGSASCGPALPGRYRLEVRRYSWSMTLTVVRGS</sequence>
<dbReference type="SUPFAM" id="SSF74650">
    <property type="entry name" value="Galactose mutarotase-like"/>
    <property type="match status" value="1"/>
</dbReference>
<protein>
    <recommendedName>
        <fullName evidence="4">Beta-galactosidase</fullName>
        <ecNumber evidence="3">3.2.1.23</ecNumber>
    </recommendedName>
    <alternativeName>
        <fullName evidence="7">Lactase</fullName>
    </alternativeName>
</protein>
<dbReference type="GO" id="GO:0009341">
    <property type="term" value="C:beta-galactosidase complex"/>
    <property type="evidence" value="ECO:0007669"/>
    <property type="project" value="InterPro"/>
</dbReference>
<dbReference type="EC" id="3.2.1.23" evidence="3"/>
<name>A0A7X0P299_9ACTN</name>
<dbReference type="PROSITE" id="PS00719">
    <property type="entry name" value="GLYCOSYL_HYDROL_F2_1"/>
    <property type="match status" value="1"/>
</dbReference>
<dbReference type="EMBL" id="JACHMI010000001">
    <property type="protein sequence ID" value="MBB6553943.1"/>
    <property type="molecule type" value="Genomic_DNA"/>
</dbReference>
<dbReference type="InterPro" id="IPR050347">
    <property type="entry name" value="Bact_Beta-galactosidase"/>
</dbReference>
<keyword evidence="6 10" id="KW-0326">Glycosidase</keyword>
<dbReference type="InterPro" id="IPR004199">
    <property type="entry name" value="B-gal_small/dom_5"/>
</dbReference>
<keyword evidence="11" id="KW-1185">Reference proteome</keyword>
<dbReference type="InterPro" id="IPR032312">
    <property type="entry name" value="LacZ_4"/>
</dbReference>
<dbReference type="InterPro" id="IPR023230">
    <property type="entry name" value="Glyco_hydro_2_CS"/>
</dbReference>
<dbReference type="Gene3D" id="2.60.120.260">
    <property type="entry name" value="Galactose-binding domain-like"/>
    <property type="match status" value="1"/>
</dbReference>